<comment type="caution">
    <text evidence="6">The sequence shown here is derived from an EMBL/GenBank/DDBJ whole genome shotgun (WGS) entry which is preliminary data.</text>
</comment>
<dbReference type="STRING" id="2070753.A0A3A2ZGP2"/>
<evidence type="ECO:0000256" key="4">
    <source>
        <dbReference type="RuleBase" id="RU004005"/>
    </source>
</evidence>
<evidence type="ECO:0000313" key="7">
    <source>
        <dbReference type="Proteomes" id="UP000266188"/>
    </source>
</evidence>
<dbReference type="Gene3D" id="3.90.470.10">
    <property type="entry name" value="Ribosomal protein L22/L17"/>
    <property type="match status" value="1"/>
</dbReference>
<accession>A0A3A2ZGP2</accession>
<dbReference type="Proteomes" id="UP000266188">
    <property type="component" value="Unassembled WGS sequence"/>
</dbReference>
<name>A0A3A2ZGP2_9EURO</name>
<protein>
    <submittedName>
        <fullName evidence="6">Ribosomal protein</fullName>
    </submittedName>
</protein>
<dbReference type="PANTHER" id="PTHR13501">
    <property type="entry name" value="CHLOROPLAST 50S RIBOSOMAL PROTEIN L22-RELATED"/>
    <property type="match status" value="1"/>
</dbReference>
<dbReference type="EMBL" id="MVGC01000542">
    <property type="protein sequence ID" value="RJE18494.1"/>
    <property type="molecule type" value="Genomic_DNA"/>
</dbReference>
<feature type="region of interest" description="Disordered" evidence="5">
    <location>
        <begin position="32"/>
        <end position="119"/>
    </location>
</feature>
<gene>
    <name evidence="6" type="ORF">PHISCL_09170</name>
</gene>
<dbReference type="Pfam" id="PF00237">
    <property type="entry name" value="Ribosomal_L22"/>
    <property type="match status" value="1"/>
</dbReference>
<comment type="similarity">
    <text evidence="1 4">Belongs to the universal ribosomal protein uL22 family.</text>
</comment>
<evidence type="ECO:0000313" key="6">
    <source>
        <dbReference type="EMBL" id="RJE18494.1"/>
    </source>
</evidence>
<dbReference type="GO" id="GO:0015934">
    <property type="term" value="C:large ribosomal subunit"/>
    <property type="evidence" value="ECO:0007669"/>
    <property type="project" value="InterPro"/>
</dbReference>
<proteinExistence type="inferred from homology"/>
<evidence type="ECO:0000256" key="1">
    <source>
        <dbReference type="ARBA" id="ARBA00009451"/>
    </source>
</evidence>
<dbReference type="InterPro" id="IPR001063">
    <property type="entry name" value="Ribosomal_uL22"/>
</dbReference>
<organism evidence="6 7">
    <name type="scientific">Aspergillus sclerotialis</name>
    <dbReference type="NCBI Taxonomy" id="2070753"/>
    <lineage>
        <taxon>Eukaryota</taxon>
        <taxon>Fungi</taxon>
        <taxon>Dikarya</taxon>
        <taxon>Ascomycota</taxon>
        <taxon>Pezizomycotina</taxon>
        <taxon>Eurotiomycetes</taxon>
        <taxon>Eurotiomycetidae</taxon>
        <taxon>Eurotiales</taxon>
        <taxon>Aspergillaceae</taxon>
        <taxon>Aspergillus</taxon>
        <taxon>Aspergillus subgen. Polypaecilum</taxon>
    </lineage>
</organism>
<reference evidence="7" key="1">
    <citation type="submission" date="2017-02" db="EMBL/GenBank/DDBJ databases">
        <authorList>
            <person name="Tafer H."/>
            <person name="Lopandic K."/>
        </authorList>
    </citation>
    <scope>NUCLEOTIDE SEQUENCE [LARGE SCALE GENOMIC DNA]</scope>
    <source>
        <strain evidence="7">CBS 366.77</strain>
    </source>
</reference>
<dbReference type="CDD" id="cd00336">
    <property type="entry name" value="Ribosomal_L22"/>
    <property type="match status" value="1"/>
</dbReference>
<evidence type="ECO:0000256" key="2">
    <source>
        <dbReference type="ARBA" id="ARBA00022980"/>
    </source>
</evidence>
<dbReference type="OrthoDB" id="416470at2759"/>
<dbReference type="SUPFAM" id="SSF54843">
    <property type="entry name" value="Ribosomal protein L22"/>
    <property type="match status" value="1"/>
</dbReference>
<dbReference type="AlphaFoldDB" id="A0A3A2ZGP2"/>
<keyword evidence="3 4" id="KW-0687">Ribonucleoprotein</keyword>
<dbReference type="InterPro" id="IPR036394">
    <property type="entry name" value="Ribosomal_uL22_sf"/>
</dbReference>
<dbReference type="GO" id="GO:0003735">
    <property type="term" value="F:structural constituent of ribosome"/>
    <property type="evidence" value="ECO:0007669"/>
    <property type="project" value="InterPro"/>
</dbReference>
<sequence>MASMGTVYPYGHLIRSARTGVTFVPRRTITYTPIRRAQDDSNNGPENNSDKKSSPSAISSIKNFFFGKKDAEKPKITHRPTPSPGQNRQGSLDPGSIFADEKGPAPSPKHQGQPESGQLETTADFDVDQRNWESMQHVLDPRPRARETWERKMITREIRRRGRLSKPIQIMRTERECLAKSHFFKTSVKKLGPLARQIAGKNVDEAILQMKFSKKKAAQDVLDHLIHAKNLAVVRNGLGIKSPEDKDIAKDPITVILNSGEKKVITDPSAIYIAQAWVNRGPFGEEPDYRAHGRVHRMRPPHTGISVLLKEEKTRIREWKEREAKALRQRRTQLWTHLPDRPITAQNQYYSW</sequence>
<dbReference type="GO" id="GO:0006412">
    <property type="term" value="P:translation"/>
    <property type="evidence" value="ECO:0007669"/>
    <property type="project" value="InterPro"/>
</dbReference>
<evidence type="ECO:0000256" key="3">
    <source>
        <dbReference type="ARBA" id="ARBA00023274"/>
    </source>
</evidence>
<keyword evidence="2 4" id="KW-0689">Ribosomal protein</keyword>
<keyword evidence="7" id="KW-1185">Reference proteome</keyword>
<dbReference type="PANTHER" id="PTHR13501:SF10">
    <property type="entry name" value="LARGE RIBOSOMAL SUBUNIT PROTEIN UL22M"/>
    <property type="match status" value="1"/>
</dbReference>
<evidence type="ECO:0000256" key="5">
    <source>
        <dbReference type="SAM" id="MobiDB-lite"/>
    </source>
</evidence>
<dbReference type="FunFam" id="3.90.470.10:FF:000017">
    <property type="entry name" value="54S ribosomal protein L22, mitochondrial"/>
    <property type="match status" value="1"/>
</dbReference>
<dbReference type="InterPro" id="IPR047867">
    <property type="entry name" value="Ribosomal_uL22_bac/org-type"/>
</dbReference>